<keyword evidence="6" id="KW-1185">Reference proteome</keyword>
<dbReference type="PANTHER" id="PTHR43490:SF99">
    <property type="entry name" value="SHORT-CHAIN DEHYDROGENASE_REDUCTASE"/>
    <property type="match status" value="1"/>
</dbReference>
<keyword evidence="2" id="KW-0521">NADP</keyword>
<dbReference type="Pfam" id="PF00106">
    <property type="entry name" value="adh_short"/>
    <property type="match status" value="1"/>
</dbReference>
<evidence type="ECO:0008006" key="7">
    <source>
        <dbReference type="Google" id="ProtNLM"/>
    </source>
</evidence>
<dbReference type="Proteomes" id="UP001213000">
    <property type="component" value="Unassembled WGS sequence"/>
</dbReference>
<accession>A0AAD5YTF2</accession>
<organism evidence="5 6">
    <name type="scientific">Leucocoprinus birnbaumii</name>
    <dbReference type="NCBI Taxonomy" id="56174"/>
    <lineage>
        <taxon>Eukaryota</taxon>
        <taxon>Fungi</taxon>
        <taxon>Dikarya</taxon>
        <taxon>Basidiomycota</taxon>
        <taxon>Agaricomycotina</taxon>
        <taxon>Agaricomycetes</taxon>
        <taxon>Agaricomycetidae</taxon>
        <taxon>Agaricales</taxon>
        <taxon>Agaricineae</taxon>
        <taxon>Agaricaceae</taxon>
        <taxon>Leucocoprinus</taxon>
    </lineage>
</organism>
<evidence type="ECO:0000313" key="6">
    <source>
        <dbReference type="Proteomes" id="UP001213000"/>
    </source>
</evidence>
<dbReference type="EMBL" id="JANIEX010000121">
    <property type="protein sequence ID" value="KAJ3572960.1"/>
    <property type="molecule type" value="Genomic_DNA"/>
</dbReference>
<dbReference type="InterPro" id="IPR002347">
    <property type="entry name" value="SDR_fam"/>
</dbReference>
<dbReference type="PRINTS" id="PR00081">
    <property type="entry name" value="GDHRDH"/>
</dbReference>
<dbReference type="AlphaFoldDB" id="A0AAD5YTF2"/>
<protein>
    <recommendedName>
        <fullName evidence="7">NAD(P)-binding protein</fullName>
    </recommendedName>
</protein>
<keyword evidence="3" id="KW-0560">Oxidoreductase</keyword>
<name>A0AAD5YTF2_9AGAR</name>
<dbReference type="Gene3D" id="3.40.50.720">
    <property type="entry name" value="NAD(P)-binding Rossmann-like Domain"/>
    <property type="match status" value="1"/>
</dbReference>
<comment type="similarity">
    <text evidence="1 4">Belongs to the short-chain dehydrogenases/reductases (SDR) family.</text>
</comment>
<dbReference type="InterPro" id="IPR036291">
    <property type="entry name" value="NAD(P)-bd_dom_sf"/>
</dbReference>
<evidence type="ECO:0000313" key="5">
    <source>
        <dbReference type="EMBL" id="KAJ3572960.1"/>
    </source>
</evidence>
<dbReference type="GO" id="GO:0016491">
    <property type="term" value="F:oxidoreductase activity"/>
    <property type="evidence" value="ECO:0007669"/>
    <property type="project" value="UniProtKB-KW"/>
</dbReference>
<dbReference type="PRINTS" id="PR00080">
    <property type="entry name" value="SDRFAMILY"/>
</dbReference>
<evidence type="ECO:0000256" key="2">
    <source>
        <dbReference type="ARBA" id="ARBA00022857"/>
    </source>
</evidence>
<dbReference type="PANTHER" id="PTHR43490">
    <property type="entry name" value="(+)-NEOMENTHOL DEHYDROGENASE"/>
    <property type="match status" value="1"/>
</dbReference>
<dbReference type="SUPFAM" id="SSF51735">
    <property type="entry name" value="NAD(P)-binding Rossmann-fold domains"/>
    <property type="match status" value="1"/>
</dbReference>
<comment type="caution">
    <text evidence="5">The sequence shown here is derived from an EMBL/GenBank/DDBJ whole genome shotgun (WGS) entry which is preliminary data.</text>
</comment>
<proteinExistence type="inferred from homology"/>
<reference evidence="5" key="1">
    <citation type="submission" date="2022-07" db="EMBL/GenBank/DDBJ databases">
        <title>Genome Sequence of Leucocoprinus birnbaumii.</title>
        <authorList>
            <person name="Buettner E."/>
        </authorList>
    </citation>
    <scope>NUCLEOTIDE SEQUENCE</scope>
    <source>
        <strain evidence="5">VT141</strain>
    </source>
</reference>
<evidence type="ECO:0000256" key="3">
    <source>
        <dbReference type="ARBA" id="ARBA00023002"/>
    </source>
</evidence>
<gene>
    <name evidence="5" type="ORF">NP233_g2745</name>
</gene>
<sequence>MATTKKVVLVTGGNAGIGFALSRQIAQKGHKVWLGARNATSGEEAATKLTQEGLKDVKSVRIDITDLASIVAAKEVIEKEDGKLDVLVNNAGISLMDKDQNALSVDLELIRTCFETNFYGLIRTTQTFVPLVKAAAATSGYAVIVNVTSDMSSSTYQSRPDSQYHVVAYNTSKAAANSYSVALANELKASNIKVNVVTPGYTSTKLNFFGQGGKDVADGAKVILPWALLDKDGATGLFMNEHGKEMPW</sequence>
<evidence type="ECO:0000256" key="4">
    <source>
        <dbReference type="RuleBase" id="RU000363"/>
    </source>
</evidence>
<evidence type="ECO:0000256" key="1">
    <source>
        <dbReference type="ARBA" id="ARBA00006484"/>
    </source>
</evidence>